<evidence type="ECO:0008006" key="6">
    <source>
        <dbReference type="Google" id="ProtNLM"/>
    </source>
</evidence>
<proteinExistence type="predicted"/>
<feature type="region of interest" description="Disordered" evidence="3">
    <location>
        <begin position="470"/>
        <end position="508"/>
    </location>
</feature>
<name>A0ABV0N2R6_9TELE</name>
<evidence type="ECO:0000313" key="5">
    <source>
        <dbReference type="Proteomes" id="UP001476798"/>
    </source>
</evidence>
<keyword evidence="2" id="KW-0067">ATP-binding</keyword>
<reference evidence="4 5" key="1">
    <citation type="submission" date="2021-06" db="EMBL/GenBank/DDBJ databases">
        <authorList>
            <person name="Palmer J.M."/>
        </authorList>
    </citation>
    <scope>NUCLEOTIDE SEQUENCE [LARGE SCALE GENOMIC DNA]</scope>
    <source>
        <strain evidence="4 5">GA_2019</strain>
        <tissue evidence="4">Muscle</tissue>
    </source>
</reference>
<gene>
    <name evidence="4" type="ORF">GOODEAATRI_019477</name>
</gene>
<evidence type="ECO:0000256" key="1">
    <source>
        <dbReference type="ARBA" id="ARBA00022741"/>
    </source>
</evidence>
<evidence type="ECO:0000313" key="4">
    <source>
        <dbReference type="EMBL" id="MEQ2165667.1"/>
    </source>
</evidence>
<organism evidence="4 5">
    <name type="scientific">Goodea atripinnis</name>
    <dbReference type="NCBI Taxonomy" id="208336"/>
    <lineage>
        <taxon>Eukaryota</taxon>
        <taxon>Metazoa</taxon>
        <taxon>Chordata</taxon>
        <taxon>Craniata</taxon>
        <taxon>Vertebrata</taxon>
        <taxon>Euteleostomi</taxon>
        <taxon>Actinopterygii</taxon>
        <taxon>Neopterygii</taxon>
        <taxon>Teleostei</taxon>
        <taxon>Neoteleostei</taxon>
        <taxon>Acanthomorphata</taxon>
        <taxon>Ovalentaria</taxon>
        <taxon>Atherinomorphae</taxon>
        <taxon>Cyprinodontiformes</taxon>
        <taxon>Goodeidae</taxon>
        <taxon>Goodea</taxon>
    </lineage>
</organism>
<dbReference type="Proteomes" id="UP001476798">
    <property type="component" value="Unassembled WGS sequence"/>
</dbReference>
<dbReference type="PANTHER" id="PTHR48103:SF2">
    <property type="entry name" value="MIDASIN"/>
    <property type="match status" value="1"/>
</dbReference>
<evidence type="ECO:0000256" key="2">
    <source>
        <dbReference type="ARBA" id="ARBA00022840"/>
    </source>
</evidence>
<accession>A0ABV0N2R6</accession>
<dbReference type="PANTHER" id="PTHR48103">
    <property type="entry name" value="MIDASIN-RELATED"/>
    <property type="match status" value="1"/>
</dbReference>
<evidence type="ECO:0000256" key="3">
    <source>
        <dbReference type="SAM" id="MobiDB-lite"/>
    </source>
</evidence>
<protein>
    <recommendedName>
        <fullName evidence="6">Midasin</fullName>
    </recommendedName>
</protein>
<keyword evidence="5" id="KW-1185">Reference proteome</keyword>
<keyword evidence="1" id="KW-0547">Nucleotide-binding</keyword>
<dbReference type="EMBL" id="JAHRIO010021722">
    <property type="protein sequence ID" value="MEQ2165667.1"/>
    <property type="molecule type" value="Genomic_DNA"/>
</dbReference>
<comment type="caution">
    <text evidence="4">The sequence shown here is derived from an EMBL/GenBank/DDBJ whole genome shotgun (WGS) entry which is preliminary data.</text>
</comment>
<feature type="non-terminal residue" evidence="4">
    <location>
        <position position="1"/>
    </location>
</feature>
<sequence>GPALLSKAVWSHCMLGVLNSSVTTDRWEPQTEALLSLSHVSLGEWKERIHQLEVVSSVLWENMAFPAIVDFRGTNLRLQGAVLRRQLQSMGDLLPPNLQEGYMESCESLVEDSDPLIAAQEIQTVLRNFMPPNLLPEGIMGACTACLQQFVQSKVQGGNSQAQCGVFWVNMGLLQVRVWTPQTIFDPAVKRAYKLNYAQQELALLQDEWKARSLLSELKTGQELKESSTTDGFQHPRIRYMWIRMQQVKEQIAELSRKQAFRPQEPQYSRLFQDLQHYLSTIGHMSVVEELLSQLLKALQDPSSFRSKSAIKGLLKEETVWQNSQQQFCQKLMEDYPLFPDLVGPVRTGLLQLRHGMRLVASQVAASLTPVPGLPKFVSCLLSFPSVSPGLPSDLARAEFLCSRTCMDVLHSLVKLLPQQDRDSVIAQPSTLLLNALLYVQCYTLSTGELSEEACSLFRHISQAVVNEWDDQDKRRREQEQTEASLYRSRLHGSGLTEDEQEEKDFSLEGPADTEQVCEELEAQQGAAEAGSLSVSAMNTMVHVHQCMCLGYAQSLWYQSPPPTNNSKEHIKALISSYQIASPVMSHFYHLMDSELDLQLTGCGLLLSALLQNTFKGSGGFDALAVSSEGPYDFYQQPNVSEARLCLPVLEHLTEAVRKRLEEWPEHPALVQVSTSYRDISHGEMTHDIFFVSLQMSPTHGHEWP</sequence>